<dbReference type="InterPro" id="IPR031807">
    <property type="entry name" value="HicB-like"/>
</dbReference>
<evidence type="ECO:0000313" key="2">
    <source>
        <dbReference type="EMBL" id="KAB3524919.1"/>
    </source>
</evidence>
<accession>A0A833MCF6</accession>
<keyword evidence="3" id="KW-1185">Reference proteome</keyword>
<dbReference type="InterPro" id="IPR035069">
    <property type="entry name" value="TTHA1013/TTHA0281-like"/>
</dbReference>
<gene>
    <name evidence="2" type="ORF">F8153_15570</name>
</gene>
<organism evidence="2 3">
    <name type="scientific">Alkaliphilus serpentinus</name>
    <dbReference type="NCBI Taxonomy" id="1482731"/>
    <lineage>
        <taxon>Bacteria</taxon>
        <taxon>Bacillati</taxon>
        <taxon>Bacillota</taxon>
        <taxon>Clostridia</taxon>
        <taxon>Peptostreptococcales</taxon>
        <taxon>Natronincolaceae</taxon>
        <taxon>Alkaliphilus</taxon>
    </lineage>
</organism>
<proteinExistence type="predicted"/>
<protein>
    <submittedName>
        <fullName evidence="2">Type II toxin-antitoxin system HicB family antitoxin</fullName>
    </submittedName>
</protein>
<comment type="caution">
    <text evidence="2">The sequence shown here is derived from an EMBL/GenBank/DDBJ whole genome shotgun (WGS) entry which is preliminary data.</text>
</comment>
<reference evidence="2 3" key="1">
    <citation type="submission" date="2019-10" db="EMBL/GenBank/DDBJ databases">
        <title>Alkaliphilus serpentinus sp. nov. and Alkaliphilus pronyensis sp. nov., two novel anaerobic alkaliphilic species isolated from the serpentinized-hosted hydrothermal field of the Prony Bay (New Caledonia).</title>
        <authorList>
            <person name="Postec A."/>
        </authorList>
    </citation>
    <scope>NUCLEOTIDE SEQUENCE [LARGE SCALE GENOMIC DNA]</scope>
    <source>
        <strain evidence="2 3">LacT</strain>
    </source>
</reference>
<evidence type="ECO:0000259" key="1">
    <source>
        <dbReference type="Pfam" id="PF15919"/>
    </source>
</evidence>
<name>A0A833MCF6_9FIRM</name>
<dbReference type="Pfam" id="PF15919">
    <property type="entry name" value="HicB_lk_antitox"/>
    <property type="match status" value="1"/>
</dbReference>
<dbReference type="SUPFAM" id="SSF143100">
    <property type="entry name" value="TTHA1013/TTHA0281-like"/>
    <property type="match status" value="1"/>
</dbReference>
<evidence type="ECO:0000313" key="3">
    <source>
        <dbReference type="Proteomes" id="UP000465601"/>
    </source>
</evidence>
<dbReference type="Proteomes" id="UP000465601">
    <property type="component" value="Unassembled WGS sequence"/>
</dbReference>
<dbReference type="RefSeq" id="WP_151867273.1">
    <property type="nucleotide sequence ID" value="NZ_WBZB01000070.1"/>
</dbReference>
<sequence>MKKDRYIFPAVFDYDDDGISISFPDLPGCFSCADSDEEAIYMAKEALGLHLYGMEEDGDDMPVPTSINKISLESNQAVVLVEVLMPTVRQAVENFSVKKTLSIPQWLNKLAIENNINFSQALQTALKEQLGIRERH</sequence>
<dbReference type="AlphaFoldDB" id="A0A833MCF6"/>
<dbReference type="OrthoDB" id="5419659at2"/>
<dbReference type="Gene3D" id="3.30.160.250">
    <property type="match status" value="1"/>
</dbReference>
<feature type="domain" description="HicB-like antitoxin of toxin-antitoxin system" evidence="1">
    <location>
        <begin position="9"/>
        <end position="111"/>
    </location>
</feature>
<dbReference type="EMBL" id="WBZB01000070">
    <property type="protein sequence ID" value="KAB3524919.1"/>
    <property type="molecule type" value="Genomic_DNA"/>
</dbReference>